<proteinExistence type="predicted"/>
<gene>
    <name evidence="1" type="ORF">FEN17_05720</name>
</gene>
<comment type="caution">
    <text evidence="1">The sequence shown here is derived from an EMBL/GenBank/DDBJ whole genome shotgun (WGS) entry which is preliminary data.</text>
</comment>
<keyword evidence="2" id="KW-1185">Reference proteome</keyword>
<evidence type="ECO:0000313" key="1">
    <source>
        <dbReference type="EMBL" id="TLV03109.1"/>
    </source>
</evidence>
<dbReference type="AlphaFoldDB" id="A0A5R9L429"/>
<protein>
    <submittedName>
        <fullName evidence="1">Uncharacterized protein</fullName>
    </submittedName>
</protein>
<dbReference type="RefSeq" id="WP_138364316.1">
    <property type="nucleotide sequence ID" value="NZ_VCEJ01000002.1"/>
</dbReference>
<reference evidence="1 2" key="1">
    <citation type="submission" date="2019-05" db="EMBL/GenBank/DDBJ databases">
        <authorList>
            <person name="Qu J.-H."/>
        </authorList>
    </citation>
    <scope>NUCLEOTIDE SEQUENCE [LARGE SCALE GENOMIC DNA]</scope>
    <source>
        <strain evidence="1 2">T17</strain>
    </source>
</reference>
<evidence type="ECO:0000313" key="2">
    <source>
        <dbReference type="Proteomes" id="UP000306402"/>
    </source>
</evidence>
<name>A0A5R9L429_9BACT</name>
<dbReference type="EMBL" id="VCEJ01000002">
    <property type="protein sequence ID" value="TLV03109.1"/>
    <property type="molecule type" value="Genomic_DNA"/>
</dbReference>
<dbReference type="Proteomes" id="UP000306402">
    <property type="component" value="Unassembled WGS sequence"/>
</dbReference>
<dbReference type="OrthoDB" id="960143at2"/>
<accession>A0A5R9L429</accession>
<organism evidence="1 2">
    <name type="scientific">Dyadobacter luticola</name>
    <dbReference type="NCBI Taxonomy" id="1979387"/>
    <lineage>
        <taxon>Bacteria</taxon>
        <taxon>Pseudomonadati</taxon>
        <taxon>Bacteroidota</taxon>
        <taxon>Cytophagia</taxon>
        <taxon>Cytophagales</taxon>
        <taxon>Spirosomataceae</taxon>
        <taxon>Dyadobacter</taxon>
    </lineage>
</organism>
<sequence length="91" mass="10841">MKNIECYYKDGSLIFCTTQEYPYNTANKILNVFNLLGLNSTVREKSQDQFNVVGHLQVNYDPFIHQEKKWKDVIFQLKRTKDLLETKMKSF</sequence>